<protein>
    <recommendedName>
        <fullName evidence="1">DUF4283 domain-containing protein</fullName>
    </recommendedName>
</protein>
<comment type="caution">
    <text evidence="2">The sequence shown here is derived from an EMBL/GenBank/DDBJ whole genome shotgun (WGS) entry which is preliminary data.</text>
</comment>
<proteinExistence type="predicted"/>
<feature type="domain" description="DUF4283" evidence="1">
    <location>
        <begin position="30"/>
        <end position="92"/>
    </location>
</feature>
<sequence>MESFFDNLTVVDNAEDVLILDLLEIGEKVDENQFMLVGHLLTDRPIKFGALQNTLSNIWRPSRGFFMLELRPNLYLIHFFHPIDLKHAIDGGHSRSTTTLSYPSLAIRPSLGNNDPVVDEGGLSNSTDEDVTIQLAENNMRQRLAAQQLNWEVNVNSNAPPIPVACSSPDNFPTVGLGH</sequence>
<name>A0A6A6KVK4_HEVBR</name>
<accession>A0A6A6KVK4</accession>
<evidence type="ECO:0000313" key="2">
    <source>
        <dbReference type="EMBL" id="KAF2293001.1"/>
    </source>
</evidence>
<keyword evidence="3" id="KW-1185">Reference proteome</keyword>
<dbReference type="Proteomes" id="UP000467840">
    <property type="component" value="Chromosome 13"/>
</dbReference>
<dbReference type="AlphaFoldDB" id="A0A6A6KVK4"/>
<organism evidence="2 3">
    <name type="scientific">Hevea brasiliensis</name>
    <name type="common">Para rubber tree</name>
    <name type="synonym">Siphonia brasiliensis</name>
    <dbReference type="NCBI Taxonomy" id="3981"/>
    <lineage>
        <taxon>Eukaryota</taxon>
        <taxon>Viridiplantae</taxon>
        <taxon>Streptophyta</taxon>
        <taxon>Embryophyta</taxon>
        <taxon>Tracheophyta</taxon>
        <taxon>Spermatophyta</taxon>
        <taxon>Magnoliopsida</taxon>
        <taxon>eudicotyledons</taxon>
        <taxon>Gunneridae</taxon>
        <taxon>Pentapetalae</taxon>
        <taxon>rosids</taxon>
        <taxon>fabids</taxon>
        <taxon>Malpighiales</taxon>
        <taxon>Euphorbiaceae</taxon>
        <taxon>Crotonoideae</taxon>
        <taxon>Micrandreae</taxon>
        <taxon>Hevea</taxon>
    </lineage>
</organism>
<dbReference type="EMBL" id="JAAGAX010000014">
    <property type="protein sequence ID" value="KAF2293001.1"/>
    <property type="molecule type" value="Genomic_DNA"/>
</dbReference>
<evidence type="ECO:0000313" key="3">
    <source>
        <dbReference type="Proteomes" id="UP000467840"/>
    </source>
</evidence>
<gene>
    <name evidence="2" type="ORF">GH714_034756</name>
</gene>
<dbReference type="Pfam" id="PF14111">
    <property type="entry name" value="DUF4283"/>
    <property type="match status" value="1"/>
</dbReference>
<evidence type="ECO:0000259" key="1">
    <source>
        <dbReference type="Pfam" id="PF14111"/>
    </source>
</evidence>
<dbReference type="InterPro" id="IPR025558">
    <property type="entry name" value="DUF4283"/>
</dbReference>
<reference evidence="2 3" key="1">
    <citation type="journal article" date="2020" name="Mol. Plant">
        <title>The Chromosome-Based Rubber Tree Genome Provides New Insights into Spurge Genome Evolution and Rubber Biosynthesis.</title>
        <authorList>
            <person name="Liu J."/>
            <person name="Shi C."/>
            <person name="Shi C.C."/>
            <person name="Li W."/>
            <person name="Zhang Q.J."/>
            <person name="Zhang Y."/>
            <person name="Li K."/>
            <person name="Lu H.F."/>
            <person name="Shi C."/>
            <person name="Zhu S.T."/>
            <person name="Xiao Z.Y."/>
            <person name="Nan H."/>
            <person name="Yue Y."/>
            <person name="Zhu X.G."/>
            <person name="Wu Y."/>
            <person name="Hong X.N."/>
            <person name="Fan G.Y."/>
            <person name="Tong Y."/>
            <person name="Zhang D."/>
            <person name="Mao C.L."/>
            <person name="Liu Y.L."/>
            <person name="Hao S.J."/>
            <person name="Liu W.Q."/>
            <person name="Lv M.Q."/>
            <person name="Zhang H.B."/>
            <person name="Liu Y."/>
            <person name="Hu-Tang G.R."/>
            <person name="Wang J.P."/>
            <person name="Wang J.H."/>
            <person name="Sun Y.H."/>
            <person name="Ni S.B."/>
            <person name="Chen W.B."/>
            <person name="Zhang X.C."/>
            <person name="Jiao Y.N."/>
            <person name="Eichler E.E."/>
            <person name="Li G.H."/>
            <person name="Liu X."/>
            <person name="Gao L.Z."/>
        </authorList>
    </citation>
    <scope>NUCLEOTIDE SEQUENCE [LARGE SCALE GENOMIC DNA]</scope>
    <source>
        <strain evidence="3">cv. GT1</strain>
        <tissue evidence="2">Leaf</tissue>
    </source>
</reference>